<evidence type="ECO:0000256" key="4">
    <source>
        <dbReference type="ARBA" id="ARBA00022794"/>
    </source>
</evidence>
<dbReference type="GO" id="GO:0030992">
    <property type="term" value="C:intraciliary transport particle B"/>
    <property type="evidence" value="ECO:0007669"/>
    <property type="project" value="TreeGrafter"/>
</dbReference>
<evidence type="ECO:0000256" key="1">
    <source>
        <dbReference type="ARBA" id="ARBA00004138"/>
    </source>
</evidence>
<dbReference type="AlphaFoldDB" id="A0A836GR14"/>
<keyword evidence="3" id="KW-0677">Repeat</keyword>
<name>A0A836GR14_9HYME</name>
<dbReference type="GO" id="GO:0120170">
    <property type="term" value="F:intraciliary transport particle B binding"/>
    <property type="evidence" value="ECO:0007669"/>
    <property type="project" value="TreeGrafter"/>
</dbReference>
<reference evidence="11" key="1">
    <citation type="submission" date="2020-03" db="EMBL/GenBank/DDBJ databases">
        <title>Relaxed selection underlies rapid genomic changes in the transitions from sociality to social parasitism in ants.</title>
        <authorList>
            <person name="Bi X."/>
        </authorList>
    </citation>
    <scope>NUCLEOTIDE SEQUENCE</scope>
    <source>
        <strain evidence="11">BGI-DK2014a</strain>
        <tissue evidence="11">Whole body</tissue>
    </source>
</reference>
<proteinExistence type="inferred from homology"/>
<organism evidence="11 12">
    <name type="scientific">Acromyrmex charruanus</name>
    <dbReference type="NCBI Taxonomy" id="2715315"/>
    <lineage>
        <taxon>Eukaryota</taxon>
        <taxon>Metazoa</taxon>
        <taxon>Ecdysozoa</taxon>
        <taxon>Arthropoda</taxon>
        <taxon>Hexapoda</taxon>
        <taxon>Insecta</taxon>
        <taxon>Pterygota</taxon>
        <taxon>Neoptera</taxon>
        <taxon>Endopterygota</taxon>
        <taxon>Hymenoptera</taxon>
        <taxon>Apocrita</taxon>
        <taxon>Aculeata</taxon>
        <taxon>Formicoidea</taxon>
        <taxon>Formicidae</taxon>
        <taxon>Myrmicinae</taxon>
        <taxon>Acromyrmex</taxon>
    </lineage>
</organism>
<keyword evidence="12" id="KW-1185">Reference proteome</keyword>
<evidence type="ECO:0000256" key="10">
    <source>
        <dbReference type="SAM" id="Coils"/>
    </source>
</evidence>
<evidence type="ECO:0000313" key="11">
    <source>
        <dbReference type="EMBL" id="KAG5347939.1"/>
    </source>
</evidence>
<dbReference type="PANTHER" id="PTHR20931:SF0">
    <property type="entry name" value="TETRATRICOPEPTIDE REPEAT PROTEIN 30"/>
    <property type="match status" value="1"/>
</dbReference>
<keyword evidence="10" id="KW-0175">Coiled coil</keyword>
<dbReference type="InterPro" id="IPR011990">
    <property type="entry name" value="TPR-like_helical_dom_sf"/>
</dbReference>
<comment type="caution">
    <text evidence="11">The sequence shown here is derived from an EMBL/GenBank/DDBJ whole genome shotgun (WGS) entry which is preliminary data.</text>
</comment>
<protein>
    <recommendedName>
        <fullName evidence="9">Tetratricopeptide repeat protein 30</fullName>
    </recommendedName>
</protein>
<dbReference type="PANTHER" id="PTHR20931">
    <property type="entry name" value="TETRATRICOPEPTIDE REPEAT PROTEIN 30"/>
    <property type="match status" value="1"/>
</dbReference>
<dbReference type="Proteomes" id="UP000669903">
    <property type="component" value="Unassembled WGS sequence"/>
</dbReference>
<evidence type="ECO:0000256" key="3">
    <source>
        <dbReference type="ARBA" id="ARBA00022737"/>
    </source>
</evidence>
<dbReference type="InterPro" id="IPR019734">
    <property type="entry name" value="TPR_rpt"/>
</dbReference>
<keyword evidence="6 9" id="KW-0969">Cilium</keyword>
<keyword evidence="7 9" id="KW-0966">Cell projection</keyword>
<evidence type="ECO:0000256" key="8">
    <source>
        <dbReference type="PROSITE-ProRule" id="PRU00339"/>
    </source>
</evidence>
<comment type="subcellular location">
    <subcellularLocation>
        <location evidence="1 9">Cell projection</location>
        <location evidence="1 9">Cilium</location>
    </subcellularLocation>
</comment>
<evidence type="ECO:0000256" key="2">
    <source>
        <dbReference type="ARBA" id="ARBA00009522"/>
    </source>
</evidence>
<gene>
    <name evidence="11" type="primary">Ttc30a</name>
    <name evidence="11" type="ORF">G6Z76_0000539</name>
</gene>
<dbReference type="InterPro" id="IPR039941">
    <property type="entry name" value="TT30"/>
</dbReference>
<comment type="function">
    <text evidence="9">Required for polyglutamylation of axonemal tubulin. Plays a role in anterograde intraflagellar transport (IFT), the process by which cilia precursors are transported from the base of the cilium to the site of their incorporation at the tip.</text>
</comment>
<sequence>MTRVNDCSSEPVNRMRNRFQDDLEQQCEDVVFELCDARERYPLLCAKELEKLIKLTNEIHMMKVLVKPAKILDVPSFTNEHSAMLKKNLLETTELLKTQEHKLQVMIDKINNLTIREQRYTECIKVLLNLLDSHPNSRPCLSLLAHCYFYTQDFMAAAQCYEKLVQLCPQENLYKLYYAQSLHQTCMYPEAWTICSNIINQSNLEFKVKKLQAAIKYGQEDMVAAKNLVDQCPADDVDTEINLGCLLYKEEKYEQALKKFSNALQIAGFKPHLSYNVALCYFKLKEYAASLKHIATIIEHGIREHPELSVGMATEGIEVRSVGNTLTLHETALTEAFNLKAAIEYQLQNYDAAKEALTDMPPRSEEELDAVTLHNQALINMDTKPSEGFEKLQFLLQQNPFPPETFANLLLLYCKYQYYDLAADVLAENVHLTYKYLTPYLYDFLDALITQQTSPEEAYRKFDDLANKHTEALRKATKQVQEARLNHDDNAVKKAVNDYEEALDRYVPVLMAQAKIYWDLENYTQVEKIFKKSVEFCNDNDVWKLNVAHTLFMQENKFKDSTRFYEPIVKKKYDSILDVSAIVLANLCVSYIMTSQNAEAEELMKKIEKEEEAVSFEDQDKKLFHLCIVNLVIGTLYCSKGNFEFGISRVMKSLEPYNKKLGTDTWFYAKRCFLSLLEQLAKQLVVLKDSTLQECIQFLEHCEVYGKDIMTVIDQPFDIQDVLNISPQGKRTVVYEARYLKALFLKLQIS</sequence>
<accession>A0A836GR14</accession>
<feature type="non-terminal residue" evidence="11">
    <location>
        <position position="1"/>
    </location>
</feature>
<dbReference type="Pfam" id="PF13181">
    <property type="entry name" value="TPR_8"/>
    <property type="match status" value="1"/>
</dbReference>
<dbReference type="SMART" id="SM00028">
    <property type="entry name" value="TPR"/>
    <property type="match status" value="4"/>
</dbReference>
<keyword evidence="4 9" id="KW-0970">Cilium biogenesis/degradation</keyword>
<dbReference type="Gene3D" id="1.25.40.10">
    <property type="entry name" value="Tetratricopeptide repeat domain"/>
    <property type="match status" value="3"/>
</dbReference>
<keyword evidence="5 8" id="KW-0802">TPR repeat</keyword>
<feature type="repeat" description="TPR" evidence="8">
    <location>
        <begin position="237"/>
        <end position="270"/>
    </location>
</feature>
<evidence type="ECO:0000256" key="5">
    <source>
        <dbReference type="ARBA" id="ARBA00022803"/>
    </source>
</evidence>
<dbReference type="GO" id="GO:0005879">
    <property type="term" value="C:axonemal microtubule"/>
    <property type="evidence" value="ECO:0007669"/>
    <property type="project" value="UniProtKB-UniRule"/>
</dbReference>
<dbReference type="FunFam" id="1.25.40.10:FF:000211">
    <property type="entry name" value="tetratricopeptide repeat protein 30B"/>
    <property type="match status" value="1"/>
</dbReference>
<evidence type="ECO:0000256" key="9">
    <source>
        <dbReference type="RuleBase" id="RU367070"/>
    </source>
</evidence>
<evidence type="ECO:0000256" key="6">
    <source>
        <dbReference type="ARBA" id="ARBA00023069"/>
    </source>
</evidence>
<dbReference type="GO" id="GO:0042073">
    <property type="term" value="P:intraciliary transport"/>
    <property type="evidence" value="ECO:0007669"/>
    <property type="project" value="UniProtKB-UniRule"/>
</dbReference>
<feature type="non-terminal residue" evidence="11">
    <location>
        <position position="750"/>
    </location>
</feature>
<comment type="similarity">
    <text evidence="2 9">Belongs to the TTC30/dfy-1/fleer family.</text>
</comment>
<feature type="coiled-coil region" evidence="10">
    <location>
        <begin position="593"/>
        <end position="620"/>
    </location>
</feature>
<dbReference type="PROSITE" id="PS50005">
    <property type="entry name" value="TPR"/>
    <property type="match status" value="1"/>
</dbReference>
<dbReference type="SUPFAM" id="SSF81901">
    <property type="entry name" value="HCP-like"/>
    <property type="match status" value="1"/>
</dbReference>
<evidence type="ECO:0000313" key="12">
    <source>
        <dbReference type="Proteomes" id="UP000669903"/>
    </source>
</evidence>
<evidence type="ECO:0000256" key="7">
    <source>
        <dbReference type="ARBA" id="ARBA00023273"/>
    </source>
</evidence>
<dbReference type="SUPFAM" id="SSF48452">
    <property type="entry name" value="TPR-like"/>
    <property type="match status" value="2"/>
</dbReference>
<dbReference type="FunFam" id="1.25.40.10:FF:000186">
    <property type="entry name" value="Tetratricopeptide repeat domain 30A"/>
    <property type="match status" value="1"/>
</dbReference>
<dbReference type="EMBL" id="JAANIC010000508">
    <property type="protein sequence ID" value="KAG5347939.1"/>
    <property type="molecule type" value="Genomic_DNA"/>
</dbReference>